<dbReference type="SMART" id="SM00044">
    <property type="entry name" value="CYCc"/>
    <property type="match status" value="1"/>
</dbReference>
<dbReference type="GO" id="GO:0035556">
    <property type="term" value="P:intracellular signal transduction"/>
    <property type="evidence" value="ECO:0007669"/>
    <property type="project" value="InterPro"/>
</dbReference>
<dbReference type="GO" id="GO:0006171">
    <property type="term" value="P:cAMP biosynthetic process"/>
    <property type="evidence" value="ECO:0007669"/>
    <property type="project" value="TreeGrafter"/>
</dbReference>
<organism evidence="3">
    <name type="scientific">marine metagenome</name>
    <dbReference type="NCBI Taxonomy" id="408172"/>
    <lineage>
        <taxon>unclassified sequences</taxon>
        <taxon>metagenomes</taxon>
        <taxon>ecological metagenomes</taxon>
    </lineage>
</organism>
<dbReference type="AlphaFoldDB" id="A0A382SWN8"/>
<gene>
    <name evidence="3" type="ORF">METZ01_LOCUS367027</name>
</gene>
<evidence type="ECO:0000256" key="1">
    <source>
        <dbReference type="SAM" id="Phobius"/>
    </source>
</evidence>
<keyword evidence="1" id="KW-0472">Membrane</keyword>
<keyword evidence="1" id="KW-1133">Transmembrane helix</keyword>
<feature type="transmembrane region" description="Helical" evidence="1">
    <location>
        <begin position="187"/>
        <end position="206"/>
    </location>
</feature>
<evidence type="ECO:0000313" key="3">
    <source>
        <dbReference type="EMBL" id="SVD14173.1"/>
    </source>
</evidence>
<dbReference type="EMBL" id="UINC01132084">
    <property type="protein sequence ID" value="SVD14173.1"/>
    <property type="molecule type" value="Genomic_DNA"/>
</dbReference>
<dbReference type="InterPro" id="IPR050697">
    <property type="entry name" value="Adenylyl/Guanylyl_Cyclase_3/4"/>
</dbReference>
<dbReference type="Gene3D" id="3.30.70.1230">
    <property type="entry name" value="Nucleotide cyclase"/>
    <property type="match status" value="1"/>
</dbReference>
<reference evidence="3" key="1">
    <citation type="submission" date="2018-05" db="EMBL/GenBank/DDBJ databases">
        <authorList>
            <person name="Lanie J.A."/>
            <person name="Ng W.-L."/>
            <person name="Kazmierczak K.M."/>
            <person name="Andrzejewski T.M."/>
            <person name="Davidsen T.M."/>
            <person name="Wayne K.J."/>
            <person name="Tettelin H."/>
            <person name="Glass J.I."/>
            <person name="Rusch D."/>
            <person name="Podicherti R."/>
            <person name="Tsui H.-C.T."/>
            <person name="Winkler M.E."/>
        </authorList>
    </citation>
    <scope>NUCLEOTIDE SEQUENCE</scope>
</reference>
<feature type="non-terminal residue" evidence="3">
    <location>
        <position position="259"/>
    </location>
</feature>
<dbReference type="PROSITE" id="PS50125">
    <property type="entry name" value="GUANYLATE_CYCLASE_2"/>
    <property type="match status" value="1"/>
</dbReference>
<name>A0A382SWN8_9ZZZZ</name>
<feature type="domain" description="Guanylate cyclase" evidence="2">
    <location>
        <begin position="10"/>
        <end position="117"/>
    </location>
</feature>
<dbReference type="InterPro" id="IPR029787">
    <property type="entry name" value="Nucleotide_cyclase"/>
</dbReference>
<protein>
    <recommendedName>
        <fullName evidence="2">Guanylate cyclase domain-containing protein</fullName>
    </recommendedName>
</protein>
<sequence>MTPQIRKLAAIVFTDIVGFTKLSAQDEPRALDLLKKQRELLKPIVDEHDGSWLKEIGDGLLLTFNTNIEAVVCSIAIQEAAKSIPELDLRIGIHQGEVVFQDDDVLGDDVNIAARIEPFAAPGGISISGRVNASLERDPAFQTAFLGSPNMKGVSQDVKIFSIVSHGLPGANKISDDIADNKAKLNWNIYSITGAILAVVGALFWINLSLLSPGIASDNEIPSVVILPFENKGEAKDEYYAYGISSDIISDITSVGQLR</sequence>
<dbReference type="PANTHER" id="PTHR43081:SF19">
    <property type="entry name" value="PH-SENSITIVE ADENYLATE CYCLASE RV1264"/>
    <property type="match status" value="1"/>
</dbReference>
<dbReference type="InterPro" id="IPR001054">
    <property type="entry name" value="A/G_cyclase"/>
</dbReference>
<keyword evidence="1" id="KW-0812">Transmembrane</keyword>
<evidence type="ECO:0000259" key="2">
    <source>
        <dbReference type="PROSITE" id="PS50125"/>
    </source>
</evidence>
<proteinExistence type="predicted"/>
<dbReference type="CDD" id="cd07302">
    <property type="entry name" value="CHD"/>
    <property type="match status" value="1"/>
</dbReference>
<dbReference type="Pfam" id="PF00211">
    <property type="entry name" value="Guanylate_cyc"/>
    <property type="match status" value="1"/>
</dbReference>
<accession>A0A382SWN8</accession>
<dbReference type="PANTHER" id="PTHR43081">
    <property type="entry name" value="ADENYLATE CYCLASE, TERMINAL-DIFFERENTIATION SPECIFIC-RELATED"/>
    <property type="match status" value="1"/>
</dbReference>
<dbReference type="SUPFAM" id="SSF55073">
    <property type="entry name" value="Nucleotide cyclase"/>
    <property type="match status" value="1"/>
</dbReference>